<dbReference type="SUPFAM" id="SSF63380">
    <property type="entry name" value="Riboflavin synthase domain-like"/>
    <property type="match status" value="1"/>
</dbReference>
<evidence type="ECO:0000256" key="1">
    <source>
        <dbReference type="ARBA" id="ARBA00035644"/>
    </source>
</evidence>
<dbReference type="PANTHER" id="PTHR30157">
    <property type="entry name" value="FERRIC REDUCTASE, NADPH-DEPENDENT"/>
    <property type="match status" value="1"/>
</dbReference>
<proteinExistence type="inferred from homology"/>
<keyword evidence="4" id="KW-1185">Reference proteome</keyword>
<reference evidence="3" key="1">
    <citation type="submission" date="2022-05" db="EMBL/GenBank/DDBJ databases">
        <title>An RpoN-dependent PEP-CTERM gene is involved in floc formation of an Aquincola tertiaricarbonis strain.</title>
        <authorList>
            <person name="Qiu D."/>
            <person name="Xia M."/>
        </authorList>
    </citation>
    <scope>NUCLEOTIDE SEQUENCE</scope>
    <source>
        <strain evidence="3">RN12</strain>
    </source>
</reference>
<accession>A0ABY4S2S8</accession>
<sequence length="243" mass="26876">MPTSTRRVQRVRHELRRRDLQVLRTEPLGPGFVAITFGGESLADFVSLGFDDHVKFMLPGETPEAEPVRRDYTPRRFDAARRELTIEFALHGHGAASDWARQARPGDSATIGGPRGSMVVPTDYDWHLLVGDATALPAVHRRLEELPAGTRAVVRLLVAEADRRALTSEATLDLQWLDTPDQLLQALQAQALPSGEGFAWAAGEAATMARVRDLLLVERGHPKESARISAYWRAGTSSFHEDL</sequence>
<dbReference type="Pfam" id="PF04954">
    <property type="entry name" value="SIP"/>
    <property type="match status" value="1"/>
</dbReference>
<dbReference type="InterPro" id="IPR017927">
    <property type="entry name" value="FAD-bd_FR_type"/>
</dbReference>
<dbReference type="InterPro" id="IPR039374">
    <property type="entry name" value="SIP_fam"/>
</dbReference>
<dbReference type="InterPro" id="IPR017938">
    <property type="entry name" value="Riboflavin_synthase-like_b-brl"/>
</dbReference>
<evidence type="ECO:0000313" key="3">
    <source>
        <dbReference type="EMBL" id="URI06970.1"/>
    </source>
</evidence>
<comment type="similarity">
    <text evidence="1">Belongs to the SIP oxidoreductase family.</text>
</comment>
<dbReference type="Gene3D" id="2.40.30.10">
    <property type="entry name" value="Translation factors"/>
    <property type="match status" value="1"/>
</dbReference>
<name>A0ABY4S2S8_AQUTE</name>
<evidence type="ECO:0000313" key="4">
    <source>
        <dbReference type="Proteomes" id="UP001056201"/>
    </source>
</evidence>
<dbReference type="PANTHER" id="PTHR30157:SF0">
    <property type="entry name" value="NADPH-DEPENDENT FERRIC-CHELATE REDUCTASE"/>
    <property type="match status" value="1"/>
</dbReference>
<dbReference type="Pfam" id="PF08021">
    <property type="entry name" value="FAD_binding_9"/>
    <property type="match status" value="2"/>
</dbReference>
<dbReference type="Gene3D" id="3.40.50.80">
    <property type="entry name" value="Nucleotide-binding domain of ferredoxin-NADP reductase (FNR) module"/>
    <property type="match status" value="1"/>
</dbReference>
<dbReference type="EMBL" id="CP097635">
    <property type="protein sequence ID" value="URI06970.1"/>
    <property type="molecule type" value="Genomic_DNA"/>
</dbReference>
<feature type="domain" description="FAD-binding FR-type" evidence="2">
    <location>
        <begin position="15"/>
        <end position="121"/>
    </location>
</feature>
<dbReference type="Proteomes" id="UP001056201">
    <property type="component" value="Chromosome 1"/>
</dbReference>
<dbReference type="InterPro" id="IPR007037">
    <property type="entry name" value="SIP_rossman_dom"/>
</dbReference>
<dbReference type="CDD" id="cd06193">
    <property type="entry name" value="siderophore_interacting"/>
    <property type="match status" value="1"/>
</dbReference>
<gene>
    <name evidence="3" type="ORF">MW290_13855</name>
</gene>
<dbReference type="InterPro" id="IPR039261">
    <property type="entry name" value="FNR_nucleotide-bd"/>
</dbReference>
<organism evidence="3 4">
    <name type="scientific">Aquincola tertiaricarbonis</name>
    <dbReference type="NCBI Taxonomy" id="391953"/>
    <lineage>
        <taxon>Bacteria</taxon>
        <taxon>Pseudomonadati</taxon>
        <taxon>Pseudomonadota</taxon>
        <taxon>Betaproteobacteria</taxon>
        <taxon>Burkholderiales</taxon>
        <taxon>Sphaerotilaceae</taxon>
        <taxon>Aquincola</taxon>
    </lineage>
</organism>
<dbReference type="InterPro" id="IPR013113">
    <property type="entry name" value="SIP_FAD-bd"/>
</dbReference>
<protein>
    <submittedName>
        <fullName evidence="3">Siderophore-interacting protein</fullName>
    </submittedName>
</protein>
<dbReference type="PROSITE" id="PS51384">
    <property type="entry name" value="FAD_FR"/>
    <property type="match status" value="1"/>
</dbReference>
<evidence type="ECO:0000259" key="2">
    <source>
        <dbReference type="PROSITE" id="PS51384"/>
    </source>
</evidence>